<name>A0A074LRI8_9BACL</name>
<sequence length="133" mass="15823">MNVFAIEKFDENEWFLHIGLTVVYLVLWLTPKRLPSQIVLLLCVWSFTVSKFYDFTFGGGSLDYYDVNDSPRYCLMDLATYFFYAPFGYFFIALYERWEIRGLRTVFYILGWSAVAVGIEFVMDFFHVITYKL</sequence>
<keyword evidence="1" id="KW-0812">Transmembrane</keyword>
<dbReference type="OrthoDB" id="2381462at2"/>
<protein>
    <submittedName>
        <fullName evidence="2">Uncharacterized protein</fullName>
    </submittedName>
</protein>
<dbReference type="STRING" id="1157490.EL26_08645"/>
<feature type="transmembrane region" description="Helical" evidence="1">
    <location>
        <begin position="38"/>
        <end position="58"/>
    </location>
</feature>
<comment type="caution">
    <text evidence="2">The sequence shown here is derived from an EMBL/GenBank/DDBJ whole genome shotgun (WGS) entry which is preliminary data.</text>
</comment>
<feature type="transmembrane region" description="Helical" evidence="1">
    <location>
        <begin position="78"/>
        <end position="95"/>
    </location>
</feature>
<organism evidence="2 3">
    <name type="scientific">Tumebacillus flagellatus</name>
    <dbReference type="NCBI Taxonomy" id="1157490"/>
    <lineage>
        <taxon>Bacteria</taxon>
        <taxon>Bacillati</taxon>
        <taxon>Bacillota</taxon>
        <taxon>Bacilli</taxon>
        <taxon>Bacillales</taxon>
        <taxon>Alicyclobacillaceae</taxon>
        <taxon>Tumebacillus</taxon>
    </lineage>
</organism>
<dbReference type="RefSeq" id="WP_052036139.1">
    <property type="nucleotide sequence ID" value="NZ_JMIR01000009.1"/>
</dbReference>
<dbReference type="eggNOG" id="ENOG5031W69">
    <property type="taxonomic scope" value="Bacteria"/>
</dbReference>
<evidence type="ECO:0000256" key="1">
    <source>
        <dbReference type="SAM" id="Phobius"/>
    </source>
</evidence>
<dbReference type="Proteomes" id="UP000027931">
    <property type="component" value="Unassembled WGS sequence"/>
</dbReference>
<proteinExistence type="predicted"/>
<feature type="transmembrane region" description="Helical" evidence="1">
    <location>
        <begin position="14"/>
        <end position="31"/>
    </location>
</feature>
<keyword evidence="1" id="KW-0472">Membrane</keyword>
<keyword evidence="3" id="KW-1185">Reference proteome</keyword>
<feature type="transmembrane region" description="Helical" evidence="1">
    <location>
        <begin position="107"/>
        <end position="129"/>
    </location>
</feature>
<keyword evidence="1" id="KW-1133">Transmembrane helix</keyword>
<gene>
    <name evidence="2" type="ORF">EL26_08645</name>
</gene>
<dbReference type="EMBL" id="JMIR01000009">
    <property type="protein sequence ID" value="KEO83709.1"/>
    <property type="molecule type" value="Genomic_DNA"/>
</dbReference>
<evidence type="ECO:0000313" key="3">
    <source>
        <dbReference type="Proteomes" id="UP000027931"/>
    </source>
</evidence>
<dbReference type="AlphaFoldDB" id="A0A074LRI8"/>
<evidence type="ECO:0000313" key="2">
    <source>
        <dbReference type="EMBL" id="KEO83709.1"/>
    </source>
</evidence>
<reference evidence="2 3" key="1">
    <citation type="journal article" date="2013" name="Int. J. Syst. Evol. Microbiol.">
        <title>Tumebacillus flagellatus sp. nov., an alpha-amylase/pullulanase-producing bacterium isolated from cassava wastewater.</title>
        <authorList>
            <person name="Wang Q."/>
            <person name="Xie N."/>
            <person name="Qin Y."/>
            <person name="Shen N."/>
            <person name="Zhu J."/>
            <person name="Mi H."/>
            <person name="Huang R."/>
        </authorList>
    </citation>
    <scope>NUCLEOTIDE SEQUENCE [LARGE SCALE GENOMIC DNA]</scope>
    <source>
        <strain evidence="2 3">GST4</strain>
    </source>
</reference>
<accession>A0A074LRI8</accession>